<dbReference type="Pfam" id="PF12224">
    <property type="entry name" value="Amidoligase_2"/>
    <property type="match status" value="1"/>
</dbReference>
<dbReference type="InterPro" id="IPR022025">
    <property type="entry name" value="Amidoligase_2"/>
</dbReference>
<protein>
    <submittedName>
        <fullName evidence="1">Amidoligase family protein</fullName>
    </submittedName>
</protein>
<name>A0ABS8C0H7_9ALTE</name>
<proteinExistence type="predicted"/>
<dbReference type="EMBL" id="JAEINI020000001">
    <property type="protein sequence ID" value="MCB5225827.1"/>
    <property type="molecule type" value="Genomic_DNA"/>
</dbReference>
<evidence type="ECO:0000313" key="1">
    <source>
        <dbReference type="EMBL" id="MCB5225827.1"/>
    </source>
</evidence>
<sequence>MSEHNTTLWLPPQQQNHQNVERQVGVELEFAGCQPESIVNCITASFGGKVIKHSIFNYQIKDSRVGDFRLELDAELLQKIVATEESAQQSSAIYQAAEQLLKSAAEQLVPWEVVAPPINISQLAELHALFLCLRENGAVGTRKAARYAFGLHLNPDLPDLQVTTLVRYLQAYMCLYDYIYAEENIDLVRKLTPYIDNFNKDYILKVVDPQYQPDLDNFIRDYMAYNPSRNRSLDLLPLIAHIDEKWVDTHPERALIKARPTLHYRLPNCDIDNPNWDLSKPWQRWLKVEQLADQPKRLAQFIDEFRADYQRLTRDLDKKWLTRSTELLQTLG</sequence>
<comment type="caution">
    <text evidence="1">The sequence shown here is derived from an EMBL/GenBank/DDBJ whole genome shotgun (WGS) entry which is preliminary data.</text>
</comment>
<accession>A0ABS8C0H7</accession>
<dbReference type="RefSeq" id="WP_226749906.1">
    <property type="nucleotide sequence ID" value="NZ_JAEINI020000001.1"/>
</dbReference>
<gene>
    <name evidence="1" type="ORF">JAO78_003245</name>
</gene>
<keyword evidence="2" id="KW-1185">Reference proteome</keyword>
<evidence type="ECO:0000313" key="2">
    <source>
        <dbReference type="Proteomes" id="UP000633814"/>
    </source>
</evidence>
<reference evidence="1 2" key="1">
    <citation type="submission" date="2021-10" db="EMBL/GenBank/DDBJ databases">
        <title>Alishewanella koreense sp. nov. isolated from seawater of southwestern coast in South Korea and the proposal for the reclassification of Rheinheimera perlucida and Rheinheimera tuosuensis as Arsukibacterium perlucida and Arsukibacterium tuosuensis.</title>
        <authorList>
            <person name="Kim K.H."/>
            <person name="Ruan W."/>
            <person name="Kim K.R."/>
            <person name="Baek J.H."/>
            <person name="Jeon C.O."/>
        </authorList>
    </citation>
    <scope>NUCLEOTIDE SEQUENCE [LARGE SCALE GENOMIC DNA]</scope>
    <source>
        <strain evidence="1 2">16-MA</strain>
    </source>
</reference>
<organism evidence="1 2">
    <name type="scientific">Alishewanella maricola</name>
    <dbReference type="NCBI Taxonomy" id="2795740"/>
    <lineage>
        <taxon>Bacteria</taxon>
        <taxon>Pseudomonadati</taxon>
        <taxon>Pseudomonadota</taxon>
        <taxon>Gammaproteobacteria</taxon>
        <taxon>Alteromonadales</taxon>
        <taxon>Alteromonadaceae</taxon>
        <taxon>Alishewanella</taxon>
    </lineage>
</organism>
<dbReference type="Proteomes" id="UP000633814">
    <property type="component" value="Unassembled WGS sequence"/>
</dbReference>